<proteinExistence type="predicted"/>
<evidence type="ECO:0000313" key="2">
    <source>
        <dbReference type="Proteomes" id="UP000693952"/>
    </source>
</evidence>
<name>A0ABX8MGX1_9PSED</name>
<dbReference type="EMBL" id="CP077074">
    <property type="protein sequence ID" value="QXH37838.1"/>
    <property type="molecule type" value="Genomic_DNA"/>
</dbReference>
<evidence type="ECO:0000313" key="1">
    <source>
        <dbReference type="EMBL" id="QXH37838.1"/>
    </source>
</evidence>
<sequence length="157" mass="16856">MTKTNNGDGNLPGRFVPGAGAGRGWFQLKPCGAGYPAHDILSHSLWMWDRDSMLMDYDAEIGSGRFVIVDGNAPAPGTEIELEDTITPCEGASLTLTLGAEGIAALQSYAQAREQLKATGPSNLQEWSRCLEHSQREGAQLAAWVLKASQMTQSPHV</sequence>
<dbReference type="Proteomes" id="UP000693952">
    <property type="component" value="Chromosome"/>
</dbReference>
<protein>
    <submittedName>
        <fullName evidence="1">MbeD family mobilization/exclusion protein</fullName>
    </submittedName>
</protein>
<keyword evidence="2" id="KW-1185">Reference proteome</keyword>
<dbReference type="RefSeq" id="WP_178083970.1">
    <property type="nucleotide sequence ID" value="NZ_CP027706.1"/>
</dbReference>
<reference evidence="1" key="1">
    <citation type="submission" date="2021-06" db="EMBL/GenBank/DDBJ databases">
        <title>Updating the genus Pseudomonas: Description of 43 new species and partition of the Pseudomonas putida group.</title>
        <authorList>
            <person name="Girard L."/>
            <person name="Lood C."/>
            <person name="Vandamme P."/>
            <person name="Rokni-Zadeh H."/>
            <person name="van Noort V."/>
            <person name="Hofte M."/>
            <person name="Lavigne R."/>
            <person name="De Mot R."/>
        </authorList>
    </citation>
    <scope>NUCLEOTIDE SEQUENCE</scope>
    <source>
        <strain evidence="1">CMR12a</strain>
    </source>
</reference>
<organism evidence="1 2">
    <name type="scientific">Pseudomonas sessilinigenes</name>
    <dbReference type="NCBI Taxonomy" id="658629"/>
    <lineage>
        <taxon>Bacteria</taxon>
        <taxon>Pseudomonadati</taxon>
        <taxon>Pseudomonadota</taxon>
        <taxon>Gammaproteobacteria</taxon>
        <taxon>Pseudomonadales</taxon>
        <taxon>Pseudomonadaceae</taxon>
        <taxon>Pseudomonas</taxon>
    </lineage>
</organism>
<gene>
    <name evidence="1" type="ORF">KSS89_16215</name>
</gene>
<accession>A0ABX8MGX1</accession>